<dbReference type="RefSeq" id="WP_232186110.1">
    <property type="nucleotide sequence ID" value="NZ_JAIOAP010000007.1"/>
</dbReference>
<dbReference type="InterPro" id="IPR004197">
    <property type="entry name" value="Cellulase_Ig-like"/>
</dbReference>
<dbReference type="Pfam" id="PF02927">
    <property type="entry name" value="CelD_N"/>
    <property type="match status" value="1"/>
</dbReference>
<dbReference type="Gene3D" id="2.60.40.10">
    <property type="entry name" value="Immunoglobulins"/>
    <property type="match status" value="1"/>
</dbReference>
<keyword evidence="2 9" id="KW-0378">Hydrolase</keyword>
<keyword evidence="5" id="KW-0624">Polysaccharide degradation</keyword>
<name>A0ABV1KUC8_9BACL</name>
<sequence length="600" mass="66660">MNKKIMMLFLICSMLLSSSVFYPEPSFADATISIRVNQVGYEKTYPKTAVVEWPTIGTRPTSYEIIDVSTSQSVFQGTIQASDWESMSTWYMDRVYAKIDFTNFQTKGKYQIKVDQGSTYTSPVFDIDDAVLFKKTFASALDYFKKSRNAGAVWDADANTKLFGSNPLSYVDVRGGWYDASGDISKYMSHLQYTNYMTPQQTPLVVWVLDYILEHYPDQLDVIGQKTALVQEAEFGADFLVRMKADNPYFYATVFDGWSGNLADRYVTAYSFDSGEKNTNYQAAFREGGGMAIAALAATARMGLWGEFSTTDYLNAAISAYDHLKTNNTSYADDGVENIIDDYCALMAATELYKATNNADYLTDARARAASIVSRQTAEGWYYADNGTRPYYHAVEAGLPALALAIYAQADPGQTQTANINSIKGYMNNLVAITGEVPNKFGLARQVTKHNGTIKKDFFIPRENESNYWWQGEDARLSSLSAMSLIGGRYAWGGSANLPNTFRTYYADQLDWILGKNPYGISMLKGFGTNAPDYGITKYGHTDLIGGISNGIHSGNLDGSGIGFIQTGEDTWRSLEQWIPHAAWYMLAVTSVLDEVPVTP</sequence>
<dbReference type="SUPFAM" id="SSF81296">
    <property type="entry name" value="E set domains"/>
    <property type="match status" value="1"/>
</dbReference>
<evidence type="ECO:0000256" key="2">
    <source>
        <dbReference type="ARBA" id="ARBA00022801"/>
    </source>
</evidence>
<feature type="domain" description="Cellulase Ig-like" evidence="8">
    <location>
        <begin position="31"/>
        <end position="116"/>
    </location>
</feature>
<dbReference type="EMBL" id="JASKHM010000008">
    <property type="protein sequence ID" value="MEQ4483719.1"/>
    <property type="molecule type" value="Genomic_DNA"/>
</dbReference>
<keyword evidence="10" id="KW-1185">Reference proteome</keyword>
<gene>
    <name evidence="9" type="ORF">QJS35_15090</name>
</gene>
<dbReference type="Pfam" id="PF00759">
    <property type="entry name" value="Glyco_hydro_9"/>
    <property type="match status" value="1"/>
</dbReference>
<evidence type="ECO:0000259" key="8">
    <source>
        <dbReference type="Pfam" id="PF02927"/>
    </source>
</evidence>
<evidence type="ECO:0000256" key="1">
    <source>
        <dbReference type="ARBA" id="ARBA00007072"/>
    </source>
</evidence>
<evidence type="ECO:0000259" key="7">
    <source>
        <dbReference type="Pfam" id="PF00759"/>
    </source>
</evidence>
<feature type="chain" id="PRO_5047457928" evidence="6">
    <location>
        <begin position="23"/>
        <end position="600"/>
    </location>
</feature>
<evidence type="ECO:0000256" key="3">
    <source>
        <dbReference type="ARBA" id="ARBA00023277"/>
    </source>
</evidence>
<evidence type="ECO:0000313" key="9">
    <source>
        <dbReference type="EMBL" id="MEQ4483719.1"/>
    </source>
</evidence>
<comment type="caution">
    <text evidence="9">The sequence shown here is derived from an EMBL/GenBank/DDBJ whole genome shotgun (WGS) entry which is preliminary data.</text>
</comment>
<dbReference type="Gene3D" id="1.50.10.10">
    <property type="match status" value="1"/>
</dbReference>
<organism evidence="9 10">
    <name type="scientific">Cohnella silvisoli</name>
    <dbReference type="NCBI Taxonomy" id="2873699"/>
    <lineage>
        <taxon>Bacteria</taxon>
        <taxon>Bacillati</taxon>
        <taxon>Bacillota</taxon>
        <taxon>Bacilli</taxon>
        <taxon>Bacillales</taxon>
        <taxon>Paenibacillaceae</taxon>
        <taxon>Cohnella</taxon>
    </lineage>
</organism>
<feature type="signal peptide" evidence="6">
    <location>
        <begin position="1"/>
        <end position="22"/>
    </location>
</feature>
<proteinExistence type="inferred from homology"/>
<comment type="similarity">
    <text evidence="1">Belongs to the glycosyl hydrolase 9 (cellulase E) family.</text>
</comment>
<dbReference type="PANTHER" id="PTHR22298">
    <property type="entry name" value="ENDO-1,4-BETA-GLUCANASE"/>
    <property type="match status" value="1"/>
</dbReference>
<dbReference type="SUPFAM" id="SSF48208">
    <property type="entry name" value="Six-hairpin glycosidases"/>
    <property type="match status" value="1"/>
</dbReference>
<dbReference type="InterPro" id="IPR013783">
    <property type="entry name" value="Ig-like_fold"/>
</dbReference>
<dbReference type="InterPro" id="IPR012341">
    <property type="entry name" value="6hp_glycosidase-like_sf"/>
</dbReference>
<keyword evidence="4" id="KW-0326">Glycosidase</keyword>
<feature type="domain" description="Glycoside hydrolase family 9" evidence="7">
    <location>
        <begin position="154"/>
        <end position="533"/>
    </location>
</feature>
<keyword evidence="6" id="KW-0732">Signal</keyword>
<dbReference type="InterPro" id="IPR001701">
    <property type="entry name" value="Glyco_hydro_9"/>
</dbReference>
<keyword evidence="3" id="KW-0119">Carbohydrate metabolism</keyword>
<evidence type="ECO:0000256" key="4">
    <source>
        <dbReference type="ARBA" id="ARBA00023295"/>
    </source>
</evidence>
<dbReference type="InterPro" id="IPR014756">
    <property type="entry name" value="Ig_E-set"/>
</dbReference>
<dbReference type="GO" id="GO:0016787">
    <property type="term" value="F:hydrolase activity"/>
    <property type="evidence" value="ECO:0007669"/>
    <property type="project" value="UniProtKB-KW"/>
</dbReference>
<protein>
    <submittedName>
        <fullName evidence="9">Glycoside hydrolase family 9 protein</fullName>
    </submittedName>
</protein>
<evidence type="ECO:0000313" key="10">
    <source>
        <dbReference type="Proteomes" id="UP001493487"/>
    </source>
</evidence>
<evidence type="ECO:0000256" key="5">
    <source>
        <dbReference type="ARBA" id="ARBA00023326"/>
    </source>
</evidence>
<accession>A0ABV1KUC8</accession>
<evidence type="ECO:0000256" key="6">
    <source>
        <dbReference type="SAM" id="SignalP"/>
    </source>
</evidence>
<dbReference type="Proteomes" id="UP001493487">
    <property type="component" value="Unassembled WGS sequence"/>
</dbReference>
<dbReference type="CDD" id="cd02850">
    <property type="entry name" value="E_set_Cellulase_N"/>
    <property type="match status" value="1"/>
</dbReference>
<dbReference type="InterPro" id="IPR008928">
    <property type="entry name" value="6-hairpin_glycosidase_sf"/>
</dbReference>
<reference evidence="9 10" key="1">
    <citation type="journal article" date="2023" name="Genome Announc.">
        <title>Pan-Genome Analyses of the Genus Cohnella and Proposal of the Novel Species Cohnella silvisoli sp. nov., Isolated from Forest Soil.</title>
        <authorList>
            <person name="Wang C."/>
            <person name="Mao L."/>
            <person name="Bao G."/>
            <person name="Zhu H."/>
        </authorList>
    </citation>
    <scope>NUCLEOTIDE SEQUENCE [LARGE SCALE GENOMIC DNA]</scope>
    <source>
        <strain evidence="9 10">NL03-T5-1</strain>
    </source>
</reference>